<evidence type="ECO:0000313" key="4">
    <source>
        <dbReference type="EnsemblMetazoa" id="SCAU016452-PA"/>
    </source>
</evidence>
<comment type="cofactor">
    <cofactor evidence="1">
        <name>a divalent metal cation</name>
        <dbReference type="ChEBI" id="CHEBI:60240"/>
    </cofactor>
</comment>
<reference evidence="4" key="1">
    <citation type="submission" date="2020-05" db="UniProtKB">
        <authorList>
            <consortium name="EnsemblMetazoa"/>
        </authorList>
    </citation>
    <scope>IDENTIFICATION</scope>
    <source>
        <strain evidence="4">USDA</strain>
    </source>
</reference>
<feature type="domain" description="DDE Tnp4" evidence="3">
    <location>
        <begin position="189"/>
        <end position="330"/>
    </location>
</feature>
<dbReference type="KEGG" id="scac:106082082"/>
<keyword evidence="2" id="KW-0479">Metal-binding</keyword>
<evidence type="ECO:0000259" key="3">
    <source>
        <dbReference type="Pfam" id="PF13359"/>
    </source>
</evidence>
<evidence type="ECO:0000256" key="1">
    <source>
        <dbReference type="ARBA" id="ARBA00001968"/>
    </source>
</evidence>
<dbReference type="VEuPathDB" id="VectorBase:SCAU016452"/>
<dbReference type="GO" id="GO:0046872">
    <property type="term" value="F:metal ion binding"/>
    <property type="evidence" value="ECO:0007669"/>
    <property type="project" value="UniProtKB-KW"/>
</dbReference>
<dbReference type="OrthoDB" id="6581217at2759"/>
<dbReference type="InterPro" id="IPR027806">
    <property type="entry name" value="HARBI1_dom"/>
</dbReference>
<evidence type="ECO:0000313" key="5">
    <source>
        <dbReference type="Proteomes" id="UP000095300"/>
    </source>
</evidence>
<gene>
    <name evidence="4" type="primary">106082082</name>
</gene>
<dbReference type="AlphaFoldDB" id="A0A1I8QEX1"/>
<accession>A0A1I8QEX1</accession>
<evidence type="ECO:0000256" key="2">
    <source>
        <dbReference type="ARBA" id="ARBA00022723"/>
    </source>
</evidence>
<dbReference type="Pfam" id="PF13359">
    <property type="entry name" value="DDE_Tnp_4"/>
    <property type="match status" value="1"/>
</dbReference>
<dbReference type="EnsemblMetazoa" id="SCAU016452-RA">
    <property type="protein sequence ID" value="SCAU016452-PA"/>
    <property type="gene ID" value="SCAU016452"/>
</dbReference>
<protein>
    <recommendedName>
        <fullName evidence="3">DDE Tnp4 domain-containing protein</fullName>
    </recommendedName>
</protein>
<sequence>MMWLMAYDYMEEFLQILKIYVAFVHFIELACPSRLRWAREEFNQNERDIKSIYNQLLDIVKQRNNREFRKFTRINISTYEHLVQLLKKKLQKYSARKPIPPECRLLLTLMYLAYDSPRPLLQMAFRLGSTTLRSIITDTCECIANELASGYYLTSLRSEDYYELTEQNLEATGMPNCIGSLDAIQFLTERKTRDPIVVVASCNTKYQLINVDVNMLGEVMKNDNIINNLLHNRVDSLPDDIQMADSGLLIPSYFVTPRIFPFVRHTMRPYPGKVLTPCKEAFNARLKTCSDYLDNSFGILIYKWKVLQNRFAGLPEISCNIIKSCIILHNFAIEHDRSYLHNQLMDHVDETTQELKLGVWRETVKLPKTRLFSNYENTANNDAFASRDLLKDYLFKEST</sequence>
<proteinExistence type="predicted"/>
<organism evidence="4 5">
    <name type="scientific">Stomoxys calcitrans</name>
    <name type="common">Stable fly</name>
    <name type="synonym">Conops calcitrans</name>
    <dbReference type="NCBI Taxonomy" id="35570"/>
    <lineage>
        <taxon>Eukaryota</taxon>
        <taxon>Metazoa</taxon>
        <taxon>Ecdysozoa</taxon>
        <taxon>Arthropoda</taxon>
        <taxon>Hexapoda</taxon>
        <taxon>Insecta</taxon>
        <taxon>Pterygota</taxon>
        <taxon>Neoptera</taxon>
        <taxon>Endopterygota</taxon>
        <taxon>Diptera</taxon>
        <taxon>Brachycera</taxon>
        <taxon>Muscomorpha</taxon>
        <taxon>Muscoidea</taxon>
        <taxon>Muscidae</taxon>
        <taxon>Stomoxys</taxon>
    </lineage>
</organism>
<keyword evidence="5" id="KW-1185">Reference proteome</keyword>
<name>A0A1I8QEX1_STOCA</name>
<dbReference type="STRING" id="35570.A0A1I8QEX1"/>
<dbReference type="Proteomes" id="UP000095300">
    <property type="component" value="Unassembled WGS sequence"/>
</dbReference>